<feature type="transmembrane region" description="Helical" evidence="11">
    <location>
        <begin position="15"/>
        <end position="35"/>
    </location>
</feature>
<keyword evidence="4" id="KW-1003">Cell membrane</keyword>
<evidence type="ECO:0000256" key="9">
    <source>
        <dbReference type="ARBA" id="ARBA00037216"/>
    </source>
</evidence>
<protein>
    <recommendedName>
        <fullName evidence="10">Spermidine/putrescine transport system permease protein PotC</fullName>
    </recommendedName>
</protein>
<dbReference type="PANTHER" id="PTHR43848:SF5">
    <property type="entry name" value="SPERMIDINE_PUTRESCINE TRANSPORT SYSTEM PERMEASE PROTEIN POTC"/>
    <property type="match status" value="1"/>
</dbReference>
<keyword evidence="8 11" id="KW-0472">Membrane</keyword>
<dbReference type="SUPFAM" id="SSF161098">
    <property type="entry name" value="MetI-like"/>
    <property type="match status" value="1"/>
</dbReference>
<evidence type="ECO:0000256" key="6">
    <source>
        <dbReference type="ARBA" id="ARBA00022692"/>
    </source>
</evidence>
<comment type="caution">
    <text evidence="13">The sequence shown here is derived from an EMBL/GenBank/DDBJ whole genome shotgun (WGS) entry which is preliminary data.</text>
</comment>
<evidence type="ECO:0000256" key="11">
    <source>
        <dbReference type="RuleBase" id="RU363032"/>
    </source>
</evidence>
<dbReference type="InterPro" id="IPR000515">
    <property type="entry name" value="MetI-like"/>
</dbReference>
<feature type="transmembrane region" description="Helical" evidence="11">
    <location>
        <begin position="184"/>
        <end position="202"/>
    </location>
</feature>
<reference evidence="13 14" key="1">
    <citation type="journal article" date="2021" name="Int. J. Syst. Evol. Microbiol.">
        <title>Pseudomonas piscium sp. nov., Pseudomonas pisciculturae sp. nov., Pseudomonas mucoides sp. nov. and Pseudomonas neuropathica sp. nov. isolated from rainbow trout.</title>
        <authorList>
            <person name="Duman M."/>
            <person name="Mulet M."/>
            <person name="Altun S."/>
            <person name="Saticioglu I.B."/>
            <person name="Gomila M."/>
            <person name="Lalucat J."/>
            <person name="Garcia-Valdes E."/>
        </authorList>
    </citation>
    <scope>NUCLEOTIDE SEQUENCE [LARGE SCALE GENOMIC DNA]</scope>
    <source>
        <strain evidence="13 14">LMG 28632</strain>
    </source>
</reference>
<accession>A0ABS3AGH4</accession>
<evidence type="ECO:0000256" key="1">
    <source>
        <dbReference type="ARBA" id="ARBA00004429"/>
    </source>
</evidence>
<dbReference type="Proteomes" id="UP000772591">
    <property type="component" value="Unassembled WGS sequence"/>
</dbReference>
<dbReference type="PROSITE" id="PS50928">
    <property type="entry name" value="ABC_TM1"/>
    <property type="match status" value="1"/>
</dbReference>
<name>A0ABS3AGH4_9PSED</name>
<comment type="similarity">
    <text evidence="2">Belongs to the binding-protein-dependent transport system permease family. CysTW subfamily.</text>
</comment>
<dbReference type="CDD" id="cd06261">
    <property type="entry name" value="TM_PBP2"/>
    <property type="match status" value="1"/>
</dbReference>
<feature type="transmembrane region" description="Helical" evidence="11">
    <location>
        <begin position="240"/>
        <end position="260"/>
    </location>
</feature>
<dbReference type="InterPro" id="IPR035906">
    <property type="entry name" value="MetI-like_sf"/>
</dbReference>
<evidence type="ECO:0000256" key="8">
    <source>
        <dbReference type="ARBA" id="ARBA00023136"/>
    </source>
</evidence>
<keyword evidence="6 11" id="KW-0812">Transmembrane</keyword>
<dbReference type="EMBL" id="JADEVO010000016">
    <property type="protein sequence ID" value="MBN3966253.1"/>
    <property type="molecule type" value="Genomic_DNA"/>
</dbReference>
<proteinExistence type="inferred from homology"/>
<keyword evidence="5" id="KW-0997">Cell inner membrane</keyword>
<gene>
    <name evidence="13" type="ORF">IMW75_13325</name>
</gene>
<keyword evidence="7 11" id="KW-1133">Transmembrane helix</keyword>
<dbReference type="RefSeq" id="WP_205892864.1">
    <property type="nucleotide sequence ID" value="NZ_JADEVO010000016.1"/>
</dbReference>
<dbReference type="Pfam" id="PF00528">
    <property type="entry name" value="BPD_transp_1"/>
    <property type="match status" value="1"/>
</dbReference>
<keyword evidence="3 11" id="KW-0813">Transport</keyword>
<evidence type="ECO:0000256" key="4">
    <source>
        <dbReference type="ARBA" id="ARBA00022475"/>
    </source>
</evidence>
<dbReference type="PANTHER" id="PTHR43848">
    <property type="entry name" value="PUTRESCINE TRANSPORT SYSTEM PERMEASE PROTEIN POTI"/>
    <property type="match status" value="1"/>
</dbReference>
<evidence type="ECO:0000256" key="2">
    <source>
        <dbReference type="ARBA" id="ARBA00007069"/>
    </source>
</evidence>
<feature type="transmembrane region" description="Helical" evidence="11">
    <location>
        <begin position="208"/>
        <end position="228"/>
    </location>
</feature>
<feature type="transmembrane region" description="Helical" evidence="11">
    <location>
        <begin position="103"/>
        <end position="126"/>
    </location>
</feature>
<evidence type="ECO:0000313" key="13">
    <source>
        <dbReference type="EMBL" id="MBN3966253.1"/>
    </source>
</evidence>
<keyword evidence="14" id="KW-1185">Reference proteome</keyword>
<comment type="function">
    <text evidence="9">Required for the activity of the bacterial periplasmic transport system of putrescine and spermidine.</text>
</comment>
<sequence>MIALHLKKLPLTREISLLILAYLYLPILVLIAYSFNANRSATVWTEFSFAWYGRILANPSIQTAALNSIIVASIATVCATAIALLAALATYRPFYGQKMVEGGISLPLILPEIVTAVATLLLFMALGIKLGLLTGLLTVIVAHIGLCIPFAYLPIRARLNDLDKSLLEAANDLYANPWQVFRRVTLPLLWPAVLSGSVLAFVVSLDDFIMTFFVAGPGSTTLPVYIFSAIKAGVTPEINAISTLMLVISIVLVVLAFWLGQRGKNQ</sequence>
<feature type="domain" description="ABC transmembrane type-1" evidence="12">
    <location>
        <begin position="65"/>
        <end position="256"/>
    </location>
</feature>
<evidence type="ECO:0000256" key="7">
    <source>
        <dbReference type="ARBA" id="ARBA00022989"/>
    </source>
</evidence>
<organism evidence="13 14">
    <name type="scientific">Pseudomonas gregormendelii</name>
    <dbReference type="NCBI Taxonomy" id="1628277"/>
    <lineage>
        <taxon>Bacteria</taxon>
        <taxon>Pseudomonadati</taxon>
        <taxon>Pseudomonadota</taxon>
        <taxon>Gammaproteobacteria</taxon>
        <taxon>Pseudomonadales</taxon>
        <taxon>Pseudomonadaceae</taxon>
        <taxon>Pseudomonas</taxon>
    </lineage>
</organism>
<evidence type="ECO:0000313" key="14">
    <source>
        <dbReference type="Proteomes" id="UP000772591"/>
    </source>
</evidence>
<feature type="transmembrane region" description="Helical" evidence="11">
    <location>
        <begin position="69"/>
        <end position="91"/>
    </location>
</feature>
<feature type="transmembrane region" description="Helical" evidence="11">
    <location>
        <begin position="132"/>
        <end position="155"/>
    </location>
</feature>
<evidence type="ECO:0000259" key="12">
    <source>
        <dbReference type="PROSITE" id="PS50928"/>
    </source>
</evidence>
<dbReference type="InterPro" id="IPR051789">
    <property type="entry name" value="Bact_Polyamine_Transport"/>
</dbReference>
<evidence type="ECO:0000256" key="10">
    <source>
        <dbReference type="ARBA" id="ARBA00039580"/>
    </source>
</evidence>
<dbReference type="Gene3D" id="1.10.3720.10">
    <property type="entry name" value="MetI-like"/>
    <property type="match status" value="1"/>
</dbReference>
<evidence type="ECO:0000256" key="3">
    <source>
        <dbReference type="ARBA" id="ARBA00022448"/>
    </source>
</evidence>
<evidence type="ECO:0000256" key="5">
    <source>
        <dbReference type="ARBA" id="ARBA00022519"/>
    </source>
</evidence>
<comment type="subcellular location">
    <subcellularLocation>
        <location evidence="1">Cell inner membrane</location>
        <topology evidence="1">Multi-pass membrane protein</topology>
    </subcellularLocation>
    <subcellularLocation>
        <location evidence="11">Cell membrane</location>
        <topology evidence="11">Multi-pass membrane protein</topology>
    </subcellularLocation>
</comment>